<dbReference type="AlphaFoldDB" id="A0A1E1WZV4"/>
<sequence length="182" mass="19720">SQSSPPSCACRVSCRVARCSCAKARTKCDPHRCSCLACDNPLNLLEAVGIPLSEAQADPCLMQAVFQVSDLPWYLCQQVRLNCCPESVMVRECIPGPMSCPRCGQPAQYSWCANTLFHGATNHCAACVRCNLFAGEHCQSCNSCYYFTGHDTTCPRCRRTRGAQVVEKRTAASEGKVAGPAT</sequence>
<accession>A0A1E1WZV4</accession>
<organism evidence="1">
    <name type="scientific">Amblyomma aureolatum</name>
    <dbReference type="NCBI Taxonomy" id="187763"/>
    <lineage>
        <taxon>Eukaryota</taxon>
        <taxon>Metazoa</taxon>
        <taxon>Ecdysozoa</taxon>
        <taxon>Arthropoda</taxon>
        <taxon>Chelicerata</taxon>
        <taxon>Arachnida</taxon>
        <taxon>Acari</taxon>
        <taxon>Parasitiformes</taxon>
        <taxon>Ixodida</taxon>
        <taxon>Ixodoidea</taxon>
        <taxon>Ixodidae</taxon>
        <taxon>Amblyomminae</taxon>
        <taxon>Amblyomma</taxon>
    </lineage>
</organism>
<dbReference type="EMBL" id="GFAC01006628">
    <property type="protein sequence ID" value="JAT92560.1"/>
    <property type="molecule type" value="mRNA"/>
</dbReference>
<feature type="non-terminal residue" evidence="1">
    <location>
        <position position="1"/>
    </location>
</feature>
<name>A0A1E1WZV4_9ACAR</name>
<evidence type="ECO:0000313" key="1">
    <source>
        <dbReference type="EMBL" id="JAT92560.1"/>
    </source>
</evidence>
<reference evidence="1" key="1">
    <citation type="journal article" date="2017" name="Front. Cell. Infect. Microbiol.">
        <title>The Distinct Transcriptional Response of the Midgut of Amblyomma sculptum and Amblyomma aureolatum Ticks to Rickettsia rickettsii Correlates to Their Differences in Susceptibility to Infection.</title>
        <authorList>
            <person name="Martins L.A."/>
            <person name="Galletti M.F.B.M."/>
            <person name="Ribeiro J.M."/>
            <person name="Fujita A."/>
            <person name="Costa F.B."/>
            <person name="Labruna M.B."/>
            <person name="Daffre S."/>
            <person name="Fogaca A.C."/>
        </authorList>
    </citation>
    <scope>NUCLEOTIDE SEQUENCE</scope>
</reference>
<feature type="non-terminal residue" evidence="1">
    <location>
        <position position="182"/>
    </location>
</feature>
<protein>
    <submittedName>
        <fullName evidence="1">Uncharacterized protein</fullName>
    </submittedName>
</protein>
<proteinExistence type="evidence at transcript level"/>